<dbReference type="InterPro" id="IPR003265">
    <property type="entry name" value="HhH-GPD_domain"/>
</dbReference>
<dbReference type="InterPro" id="IPR004036">
    <property type="entry name" value="Endonuclease-III-like_CS2"/>
</dbReference>
<comment type="function">
    <text evidence="3">Adenine glycosylase active on G-A mispairs. MutY also corrects error-prone DNA synthesis past GO lesions which are due to the oxidatively damaged form of guanine: 7,8-dihydro-8-oxoguanine (8-oxo-dGTP).</text>
</comment>
<dbReference type="GO" id="GO:0032357">
    <property type="term" value="F:oxidized purine DNA binding"/>
    <property type="evidence" value="ECO:0007669"/>
    <property type="project" value="TreeGrafter"/>
</dbReference>
<keyword evidence="17" id="KW-1185">Reference proteome</keyword>
<evidence type="ECO:0000256" key="11">
    <source>
        <dbReference type="ARBA" id="ARBA00023004"/>
    </source>
</evidence>
<dbReference type="GO" id="GO:0000701">
    <property type="term" value="F:purine-specific mismatch base pair DNA N-glycosylase activity"/>
    <property type="evidence" value="ECO:0007669"/>
    <property type="project" value="UniProtKB-EC"/>
</dbReference>
<dbReference type="PROSITE" id="PS01155">
    <property type="entry name" value="ENDONUCLEASE_III_2"/>
    <property type="match status" value="1"/>
</dbReference>
<sequence length="284" mass="31385">MLQQTTVAAVKPYFHRWMERFPTVRHLAEASEEEVLHLWQGLGYYSRARNLHAAAKAVIACHGGIVPSTRAELRALPGVGNYTAGAVSAFAFDAVETVIDANIARVLARLNNWQKPIDDATGKTFLEKAAHALLPAKGGRLHTSALMELGALVCTARNPDCDDCPVRLECQAENPEALPVKRARPQVELIAESRACVFDRGKLWLEPSHGPRWKGMWLLPPSDGGGRLLHTEIYPITRYRVTMSVHAERRTSELFKGFSLTELPPMPSPHRRAVAALIRNGHIG</sequence>
<keyword evidence="10" id="KW-0378">Hydrolase</keyword>
<evidence type="ECO:0000256" key="13">
    <source>
        <dbReference type="ARBA" id="ARBA00023204"/>
    </source>
</evidence>
<dbReference type="GO" id="GO:0006284">
    <property type="term" value="P:base-excision repair"/>
    <property type="evidence" value="ECO:0007669"/>
    <property type="project" value="InterPro"/>
</dbReference>
<dbReference type="Pfam" id="PF00730">
    <property type="entry name" value="HhH-GPD"/>
    <property type="match status" value="1"/>
</dbReference>
<dbReference type="Gene3D" id="1.10.1670.10">
    <property type="entry name" value="Helix-hairpin-Helix base-excision DNA repair enzymes (C-terminal)"/>
    <property type="match status" value="1"/>
</dbReference>
<gene>
    <name evidence="16" type="ORF">TSACC_22068</name>
</gene>
<dbReference type="Pfam" id="PF10576">
    <property type="entry name" value="EndIII_4Fe-2S"/>
    <property type="match status" value="1"/>
</dbReference>
<organism evidence="16 17">
    <name type="scientific">Terrimicrobium sacchariphilum</name>
    <dbReference type="NCBI Taxonomy" id="690879"/>
    <lineage>
        <taxon>Bacteria</taxon>
        <taxon>Pseudomonadati</taxon>
        <taxon>Verrucomicrobiota</taxon>
        <taxon>Terrimicrobiia</taxon>
        <taxon>Terrimicrobiales</taxon>
        <taxon>Terrimicrobiaceae</taxon>
        <taxon>Terrimicrobium</taxon>
    </lineage>
</organism>
<evidence type="ECO:0000259" key="15">
    <source>
        <dbReference type="SMART" id="SM00478"/>
    </source>
</evidence>
<dbReference type="Pfam" id="PF00633">
    <property type="entry name" value="HHH"/>
    <property type="match status" value="1"/>
</dbReference>
<dbReference type="GO" id="GO:0046872">
    <property type="term" value="F:metal ion binding"/>
    <property type="evidence" value="ECO:0007669"/>
    <property type="project" value="UniProtKB-KW"/>
</dbReference>
<evidence type="ECO:0000256" key="6">
    <source>
        <dbReference type="ARBA" id="ARBA00022023"/>
    </source>
</evidence>
<dbReference type="EMBL" id="BDCO01000002">
    <property type="protein sequence ID" value="GAT33651.1"/>
    <property type="molecule type" value="Genomic_DNA"/>
</dbReference>
<accession>A0A146G847</accession>
<dbReference type="CDD" id="cd00056">
    <property type="entry name" value="ENDO3c"/>
    <property type="match status" value="1"/>
</dbReference>
<feature type="domain" description="HhH-GPD" evidence="15">
    <location>
        <begin position="1"/>
        <end position="152"/>
    </location>
</feature>
<name>A0A146G847_TERSA</name>
<dbReference type="InterPro" id="IPR044298">
    <property type="entry name" value="MIG/MutY"/>
</dbReference>
<comment type="cofactor">
    <cofactor evidence="2">
        <name>[4Fe-4S] cluster</name>
        <dbReference type="ChEBI" id="CHEBI:49883"/>
    </cofactor>
</comment>
<evidence type="ECO:0000256" key="14">
    <source>
        <dbReference type="ARBA" id="ARBA00023295"/>
    </source>
</evidence>
<proteinExistence type="inferred from homology"/>
<evidence type="ECO:0000256" key="12">
    <source>
        <dbReference type="ARBA" id="ARBA00023014"/>
    </source>
</evidence>
<evidence type="ECO:0000256" key="8">
    <source>
        <dbReference type="ARBA" id="ARBA00022723"/>
    </source>
</evidence>
<keyword evidence="14" id="KW-0326">Glycosidase</keyword>
<keyword evidence="12" id="KW-0411">Iron-sulfur</keyword>
<protein>
    <recommendedName>
        <fullName evidence="6">Adenine DNA glycosylase</fullName>
        <ecNumber evidence="5">3.2.2.31</ecNumber>
    </recommendedName>
</protein>
<dbReference type="AlphaFoldDB" id="A0A146G847"/>
<keyword evidence="9" id="KW-0227">DNA damage</keyword>
<dbReference type="InterPro" id="IPR003651">
    <property type="entry name" value="Endonuclease3_FeS-loop_motif"/>
</dbReference>
<dbReference type="SUPFAM" id="SSF48150">
    <property type="entry name" value="DNA-glycosylase"/>
    <property type="match status" value="1"/>
</dbReference>
<reference evidence="17" key="1">
    <citation type="journal article" date="2017" name="Genome Announc.">
        <title>Draft Genome Sequence of Terrimicrobium sacchariphilum NM-5T, a Facultative Anaerobic Soil Bacterium of the Class Spartobacteria.</title>
        <authorList>
            <person name="Qiu Y.L."/>
            <person name="Tourlousse D.M."/>
            <person name="Matsuura N."/>
            <person name="Ohashi A."/>
            <person name="Sekiguchi Y."/>
        </authorList>
    </citation>
    <scope>NUCLEOTIDE SEQUENCE [LARGE SCALE GENOMIC DNA]</scope>
    <source>
        <strain evidence="17">NM-5</strain>
    </source>
</reference>
<dbReference type="Gene3D" id="1.10.340.30">
    <property type="entry name" value="Hypothetical protein, domain 2"/>
    <property type="match status" value="1"/>
</dbReference>
<evidence type="ECO:0000256" key="3">
    <source>
        <dbReference type="ARBA" id="ARBA00002933"/>
    </source>
</evidence>
<dbReference type="PANTHER" id="PTHR42944">
    <property type="entry name" value="ADENINE DNA GLYCOSYLASE"/>
    <property type="match status" value="1"/>
</dbReference>
<keyword evidence="11" id="KW-0408">Iron</keyword>
<dbReference type="SMART" id="SM00478">
    <property type="entry name" value="ENDO3c"/>
    <property type="match status" value="1"/>
</dbReference>
<dbReference type="PANTHER" id="PTHR42944:SF1">
    <property type="entry name" value="ADENINE DNA GLYCOSYLASE"/>
    <property type="match status" value="1"/>
</dbReference>
<dbReference type="InParanoid" id="A0A146G847"/>
<keyword evidence="7" id="KW-0004">4Fe-4S</keyword>
<evidence type="ECO:0000256" key="9">
    <source>
        <dbReference type="ARBA" id="ARBA00022763"/>
    </source>
</evidence>
<comment type="catalytic activity">
    <reaction evidence="1">
        <text>Hydrolyzes free adenine bases from 7,8-dihydro-8-oxoguanine:adenine mismatched double-stranded DNA, leaving an apurinic site.</text>
        <dbReference type="EC" id="3.2.2.31"/>
    </reaction>
</comment>
<evidence type="ECO:0000313" key="17">
    <source>
        <dbReference type="Proteomes" id="UP000076023"/>
    </source>
</evidence>
<comment type="caution">
    <text evidence="16">The sequence shown here is derived from an EMBL/GenBank/DDBJ whole genome shotgun (WGS) entry which is preliminary data.</text>
</comment>
<dbReference type="InterPro" id="IPR000445">
    <property type="entry name" value="HhH_motif"/>
</dbReference>
<evidence type="ECO:0000256" key="4">
    <source>
        <dbReference type="ARBA" id="ARBA00008343"/>
    </source>
</evidence>
<dbReference type="EC" id="3.2.2.31" evidence="5"/>
<keyword evidence="13" id="KW-0234">DNA repair</keyword>
<evidence type="ECO:0000256" key="5">
    <source>
        <dbReference type="ARBA" id="ARBA00012045"/>
    </source>
</evidence>
<evidence type="ECO:0000256" key="10">
    <source>
        <dbReference type="ARBA" id="ARBA00022801"/>
    </source>
</evidence>
<dbReference type="InterPro" id="IPR023170">
    <property type="entry name" value="HhH_base_excis_C"/>
</dbReference>
<dbReference type="GO" id="GO:0034039">
    <property type="term" value="F:8-oxo-7,8-dihydroguanine DNA N-glycosylase activity"/>
    <property type="evidence" value="ECO:0007669"/>
    <property type="project" value="TreeGrafter"/>
</dbReference>
<dbReference type="Proteomes" id="UP000076023">
    <property type="component" value="Unassembled WGS sequence"/>
</dbReference>
<comment type="similarity">
    <text evidence="4">Belongs to the Nth/MutY family.</text>
</comment>
<evidence type="ECO:0000313" key="16">
    <source>
        <dbReference type="EMBL" id="GAT33651.1"/>
    </source>
</evidence>
<dbReference type="STRING" id="690879.TSACC_22068"/>
<evidence type="ECO:0000256" key="7">
    <source>
        <dbReference type="ARBA" id="ARBA00022485"/>
    </source>
</evidence>
<keyword evidence="8" id="KW-0479">Metal-binding</keyword>
<evidence type="ECO:0000256" key="2">
    <source>
        <dbReference type="ARBA" id="ARBA00001966"/>
    </source>
</evidence>
<dbReference type="GO" id="GO:0051539">
    <property type="term" value="F:4 iron, 4 sulfur cluster binding"/>
    <property type="evidence" value="ECO:0007669"/>
    <property type="project" value="UniProtKB-KW"/>
</dbReference>
<dbReference type="GO" id="GO:0006298">
    <property type="term" value="P:mismatch repair"/>
    <property type="evidence" value="ECO:0007669"/>
    <property type="project" value="TreeGrafter"/>
</dbReference>
<dbReference type="InterPro" id="IPR011257">
    <property type="entry name" value="DNA_glycosylase"/>
</dbReference>
<evidence type="ECO:0000256" key="1">
    <source>
        <dbReference type="ARBA" id="ARBA00000843"/>
    </source>
</evidence>
<dbReference type="GO" id="GO:0035485">
    <property type="term" value="F:adenine/guanine mispair binding"/>
    <property type="evidence" value="ECO:0007669"/>
    <property type="project" value="TreeGrafter"/>
</dbReference>